<keyword evidence="3" id="KW-1185">Reference proteome</keyword>
<dbReference type="PANTHER" id="PTHR33744:SF1">
    <property type="entry name" value="DNA-BINDING TRANSCRIPTIONAL ACTIVATOR ADER"/>
    <property type="match status" value="1"/>
</dbReference>
<feature type="non-terminal residue" evidence="2">
    <location>
        <position position="1"/>
    </location>
</feature>
<dbReference type="EMBL" id="JBHTJA010000170">
    <property type="protein sequence ID" value="MFD0905817.1"/>
    <property type="molecule type" value="Genomic_DNA"/>
</dbReference>
<name>A0ABW3EZY4_9ACTN</name>
<evidence type="ECO:0000313" key="2">
    <source>
        <dbReference type="EMBL" id="MFD0905817.1"/>
    </source>
</evidence>
<protein>
    <submittedName>
        <fullName evidence="2">Helix-turn-helix domain-containing protein</fullName>
    </submittedName>
</protein>
<reference evidence="3" key="1">
    <citation type="journal article" date="2019" name="Int. J. Syst. Evol. Microbiol.">
        <title>The Global Catalogue of Microorganisms (GCM) 10K type strain sequencing project: providing services to taxonomists for standard genome sequencing and annotation.</title>
        <authorList>
            <consortium name="The Broad Institute Genomics Platform"/>
            <consortium name="The Broad Institute Genome Sequencing Center for Infectious Disease"/>
            <person name="Wu L."/>
            <person name="Ma J."/>
        </authorList>
    </citation>
    <scope>NUCLEOTIDE SEQUENCE [LARGE SCALE GENOMIC DNA]</scope>
    <source>
        <strain evidence="3">JCM 31202</strain>
    </source>
</reference>
<evidence type="ECO:0000259" key="1">
    <source>
        <dbReference type="Pfam" id="PF13556"/>
    </source>
</evidence>
<dbReference type="Proteomes" id="UP001596972">
    <property type="component" value="Unassembled WGS sequence"/>
</dbReference>
<organism evidence="2 3">
    <name type="scientific">Actinomadura sediminis</name>
    <dbReference type="NCBI Taxonomy" id="1038904"/>
    <lineage>
        <taxon>Bacteria</taxon>
        <taxon>Bacillati</taxon>
        <taxon>Actinomycetota</taxon>
        <taxon>Actinomycetes</taxon>
        <taxon>Streptosporangiales</taxon>
        <taxon>Thermomonosporaceae</taxon>
        <taxon>Actinomadura</taxon>
    </lineage>
</organism>
<dbReference type="InterPro" id="IPR051448">
    <property type="entry name" value="CdaR-like_regulators"/>
</dbReference>
<comment type="caution">
    <text evidence="2">The sequence shown here is derived from an EMBL/GenBank/DDBJ whole genome shotgun (WGS) entry which is preliminary data.</text>
</comment>
<dbReference type="InterPro" id="IPR042070">
    <property type="entry name" value="PucR_C-HTH_sf"/>
</dbReference>
<dbReference type="Gene3D" id="1.10.10.2840">
    <property type="entry name" value="PucR C-terminal helix-turn-helix domain"/>
    <property type="match status" value="1"/>
</dbReference>
<accession>A0ABW3EZY4</accession>
<feature type="domain" description="PucR C-terminal helix-turn-helix" evidence="1">
    <location>
        <begin position="162"/>
        <end position="217"/>
    </location>
</feature>
<sequence length="230" mass="25061">RRRDLLEALLADPAPDRGRLARLARDARWAMPRRAAALGLPPGKTAGPLPPGVLDGTHRAEPCLIVPDDPDALDALRRGGQTMAVGPVVDVAAVQRSLAWARRTLELAARGAVPGDGTLMAADHVPTLVVVQHRDLVEHVARRRLRPLLELRPSRRRPYALTLQAALECGFNASAAADRLGVHPQTVRHRLRRLDDLFGAVVHDPELHAELLMALRLWLALGDEPFAEPA</sequence>
<dbReference type="RefSeq" id="WP_378307108.1">
    <property type="nucleotide sequence ID" value="NZ_JBHTJA010000170.1"/>
</dbReference>
<evidence type="ECO:0000313" key="3">
    <source>
        <dbReference type="Proteomes" id="UP001596972"/>
    </source>
</evidence>
<dbReference type="InterPro" id="IPR025736">
    <property type="entry name" value="PucR_C-HTH_dom"/>
</dbReference>
<proteinExistence type="predicted"/>
<dbReference type="Pfam" id="PF13556">
    <property type="entry name" value="HTH_30"/>
    <property type="match status" value="1"/>
</dbReference>
<gene>
    <name evidence="2" type="ORF">ACFQ11_35960</name>
</gene>
<dbReference type="PANTHER" id="PTHR33744">
    <property type="entry name" value="CARBOHYDRATE DIACID REGULATOR"/>
    <property type="match status" value="1"/>
</dbReference>